<sequence length="140" mass="15878">MAYSNNDKQRTPSEVYELLQLIVQKQEQLQTQLQEQAQVQAQLQKQLQDQEQKQLQDQDQLQKQLQDQDQDQRQLQGQSDYETESISFGDIGNNRVTVKVDNNAIAVLVLALLGLSNGSVEDSELKGYINALITKSSLSE</sequence>
<accession>A0A9W6D936</accession>
<name>A0A9W6D936_9CLOT</name>
<dbReference type="AlphaFoldDB" id="A0A9W6D936"/>
<proteinExistence type="predicted"/>
<evidence type="ECO:0000313" key="2">
    <source>
        <dbReference type="EMBL" id="GKU23283.1"/>
    </source>
</evidence>
<dbReference type="Proteomes" id="UP001057868">
    <property type="component" value="Unassembled WGS sequence"/>
</dbReference>
<reference evidence="2" key="1">
    <citation type="journal article" date="2023" name="Int. J. Syst. Evol. Microbiol.">
        <title>&lt;i&gt;Clostridium folliculivorans&lt;/i&gt; sp. nov., isolated from soil samples of an organic paddy in Japan.</title>
        <authorList>
            <person name="Tazawa J."/>
            <person name="Kobayashi H."/>
            <person name="Tanizawa Y."/>
            <person name="Uchino A."/>
            <person name="Tanaka F."/>
            <person name="Urashima Y."/>
            <person name="Miura S."/>
            <person name="Sakamoto M."/>
            <person name="Ohkuma M."/>
            <person name="Tohno M."/>
        </authorList>
    </citation>
    <scope>NUCLEOTIDE SEQUENCE</scope>
    <source>
        <strain evidence="2">D1-1</strain>
    </source>
</reference>
<feature type="compositionally biased region" description="Low complexity" evidence="1">
    <location>
        <begin position="57"/>
        <end position="78"/>
    </location>
</feature>
<feature type="region of interest" description="Disordered" evidence="1">
    <location>
        <begin position="52"/>
        <end position="87"/>
    </location>
</feature>
<keyword evidence="3" id="KW-1185">Reference proteome</keyword>
<evidence type="ECO:0000256" key="1">
    <source>
        <dbReference type="SAM" id="MobiDB-lite"/>
    </source>
</evidence>
<evidence type="ECO:0000313" key="3">
    <source>
        <dbReference type="Proteomes" id="UP001057868"/>
    </source>
</evidence>
<comment type="caution">
    <text evidence="2">The sequence shown here is derived from an EMBL/GenBank/DDBJ whole genome shotgun (WGS) entry which is preliminary data.</text>
</comment>
<protein>
    <submittedName>
        <fullName evidence="2">Uncharacterized protein</fullName>
    </submittedName>
</protein>
<gene>
    <name evidence="2" type="ORF">CFOLD11_01090</name>
</gene>
<dbReference type="EMBL" id="BQXY01000001">
    <property type="protein sequence ID" value="GKU23283.1"/>
    <property type="molecule type" value="Genomic_DNA"/>
</dbReference>
<dbReference type="RefSeq" id="WP_261850385.1">
    <property type="nucleotide sequence ID" value="NZ_BQXY01000001.1"/>
</dbReference>
<organism evidence="2 3">
    <name type="scientific">Clostridium folliculivorans</name>
    <dbReference type="NCBI Taxonomy" id="2886038"/>
    <lineage>
        <taxon>Bacteria</taxon>
        <taxon>Bacillati</taxon>
        <taxon>Bacillota</taxon>
        <taxon>Clostridia</taxon>
        <taxon>Eubacteriales</taxon>
        <taxon>Clostridiaceae</taxon>
        <taxon>Clostridium</taxon>
    </lineage>
</organism>